<dbReference type="GO" id="GO:0003677">
    <property type="term" value="F:DNA binding"/>
    <property type="evidence" value="ECO:0007669"/>
    <property type="project" value="UniProtKB-UniRule"/>
</dbReference>
<dbReference type="InterPro" id="IPR009057">
    <property type="entry name" value="Homeodomain-like_sf"/>
</dbReference>
<dbReference type="EMBL" id="PRDK01000009">
    <property type="protein sequence ID" value="MBE8715138.1"/>
    <property type="molecule type" value="Genomic_DNA"/>
</dbReference>
<accession>A0A928YTG2</accession>
<dbReference type="Proteomes" id="UP000616201">
    <property type="component" value="Unassembled WGS sequence"/>
</dbReference>
<dbReference type="InterPro" id="IPR050624">
    <property type="entry name" value="HTH-type_Tx_Regulator"/>
</dbReference>
<evidence type="ECO:0000313" key="4">
    <source>
        <dbReference type="EMBL" id="MBE8715138.1"/>
    </source>
</evidence>
<sequence length="214" mass="24805">MTIPKTIEGPIRNKEKTKKGLIDAVGKIILEDGYTKLGINRIAKVAGVDKKLIYRYYGNLDELIASYFRQRDFWSQSEVDEKLNEIPNQFEDFGESVAKNFLIQLMDYLDSNVEAQKILVWGLSEENDFIKKLSYERELISTEYFKLTDPFFEKSDIDLRASYAILLAGVYYLILHTNSTGGTFCELDLQKQEDKDRVKRSLEKLLGLCFKQVK</sequence>
<name>A0A928YTG2_9SPHI</name>
<evidence type="ECO:0000259" key="3">
    <source>
        <dbReference type="PROSITE" id="PS50977"/>
    </source>
</evidence>
<dbReference type="PRINTS" id="PR00455">
    <property type="entry name" value="HTHTETR"/>
</dbReference>
<dbReference type="InterPro" id="IPR001647">
    <property type="entry name" value="HTH_TetR"/>
</dbReference>
<evidence type="ECO:0000256" key="2">
    <source>
        <dbReference type="PROSITE-ProRule" id="PRU00335"/>
    </source>
</evidence>
<evidence type="ECO:0000313" key="5">
    <source>
        <dbReference type="Proteomes" id="UP000616201"/>
    </source>
</evidence>
<comment type="caution">
    <text evidence="4">The sequence shown here is derived from an EMBL/GenBank/DDBJ whole genome shotgun (WGS) entry which is preliminary data.</text>
</comment>
<keyword evidence="5" id="KW-1185">Reference proteome</keyword>
<feature type="DNA-binding region" description="H-T-H motif" evidence="2">
    <location>
        <begin position="38"/>
        <end position="57"/>
    </location>
</feature>
<reference evidence="4" key="1">
    <citation type="submission" date="2018-02" db="EMBL/GenBank/DDBJ databases">
        <authorList>
            <person name="Vasarhelyi B.M."/>
            <person name="Deshmukh S."/>
            <person name="Balint B."/>
            <person name="Kukolya J."/>
        </authorList>
    </citation>
    <scope>NUCLEOTIDE SEQUENCE</scope>
    <source>
        <strain evidence="4">KB22</strain>
    </source>
</reference>
<dbReference type="PANTHER" id="PTHR43479">
    <property type="entry name" value="ACREF/ENVCD OPERON REPRESSOR-RELATED"/>
    <property type="match status" value="1"/>
</dbReference>
<feature type="domain" description="HTH tetR-type" evidence="3">
    <location>
        <begin position="15"/>
        <end position="75"/>
    </location>
</feature>
<dbReference type="PROSITE" id="PS50977">
    <property type="entry name" value="HTH_TETR_2"/>
    <property type="match status" value="1"/>
</dbReference>
<dbReference type="AlphaFoldDB" id="A0A928YTG2"/>
<gene>
    <name evidence="4" type="ORF">C4F49_15755</name>
</gene>
<evidence type="ECO:0000256" key="1">
    <source>
        <dbReference type="ARBA" id="ARBA00023125"/>
    </source>
</evidence>
<dbReference type="RefSeq" id="WP_196936988.1">
    <property type="nucleotide sequence ID" value="NZ_MU158698.1"/>
</dbReference>
<dbReference type="Pfam" id="PF00440">
    <property type="entry name" value="TetR_N"/>
    <property type="match status" value="1"/>
</dbReference>
<dbReference type="PANTHER" id="PTHR43479:SF11">
    <property type="entry name" value="ACREF_ENVCD OPERON REPRESSOR-RELATED"/>
    <property type="match status" value="1"/>
</dbReference>
<dbReference type="Gene3D" id="1.10.357.10">
    <property type="entry name" value="Tetracycline Repressor, domain 2"/>
    <property type="match status" value="1"/>
</dbReference>
<keyword evidence="1 2" id="KW-0238">DNA-binding</keyword>
<protein>
    <submittedName>
        <fullName evidence="4">TetR/AcrR family transcriptional regulator</fullName>
    </submittedName>
</protein>
<dbReference type="SUPFAM" id="SSF46689">
    <property type="entry name" value="Homeodomain-like"/>
    <property type="match status" value="1"/>
</dbReference>
<organism evidence="4 5">
    <name type="scientific">Sphingobacterium hungaricum</name>
    <dbReference type="NCBI Taxonomy" id="2082723"/>
    <lineage>
        <taxon>Bacteria</taxon>
        <taxon>Pseudomonadati</taxon>
        <taxon>Bacteroidota</taxon>
        <taxon>Sphingobacteriia</taxon>
        <taxon>Sphingobacteriales</taxon>
        <taxon>Sphingobacteriaceae</taxon>
        <taxon>Sphingobacterium</taxon>
    </lineage>
</organism>
<proteinExistence type="predicted"/>